<reference evidence="2 3" key="1">
    <citation type="submission" date="2015-11" db="EMBL/GenBank/DDBJ databases">
        <authorList>
            <person name="Zhang Y."/>
            <person name="Guo Z."/>
        </authorList>
    </citation>
    <scope>NUCLEOTIDE SEQUENCE [LARGE SCALE GENOMIC DNA]</scope>
    <source>
        <strain evidence="2 3">KCTC 32221</strain>
    </source>
</reference>
<keyword evidence="1" id="KW-0732">Signal</keyword>
<dbReference type="STRING" id="1249552.PS2015_2384"/>
<evidence type="ECO:0008006" key="4">
    <source>
        <dbReference type="Google" id="ProtNLM"/>
    </source>
</evidence>
<dbReference type="RefSeq" id="WP_058022448.1">
    <property type="nucleotide sequence ID" value="NZ_CP013189.1"/>
</dbReference>
<proteinExistence type="predicted"/>
<sequence precursor="true">MIKAFRAPVTGLISTLLLLAPFTLVQAQTASLLPQGQTLITLSVTERSQVAQDELLAELRVEVEDRDARAVQDAINSTMAEALQLASGSSTVDVATGHYGVYQFNRQPQASRPDPVWRGTQHIRLTSKDAAELLELAGDLQEQGFVMNQLSWRLSTEKADEVRDSLMEAAIARAQSKVQRAAAALGKSDFDMASVNVVGAMDFSPPVMMRAMAADSREMAQPVADAGETEVSLTISVQAVAR</sequence>
<organism evidence="2 3">
    <name type="scientific">Pseudohongiella spirulinae</name>
    <dbReference type="NCBI Taxonomy" id="1249552"/>
    <lineage>
        <taxon>Bacteria</taxon>
        <taxon>Pseudomonadati</taxon>
        <taxon>Pseudomonadota</taxon>
        <taxon>Gammaproteobacteria</taxon>
        <taxon>Pseudomonadales</taxon>
        <taxon>Pseudohongiellaceae</taxon>
        <taxon>Pseudohongiella</taxon>
    </lineage>
</organism>
<dbReference type="InterPro" id="IPR052022">
    <property type="entry name" value="26kDa_periplasmic_antigen"/>
</dbReference>
<evidence type="ECO:0000256" key="1">
    <source>
        <dbReference type="SAM" id="SignalP"/>
    </source>
</evidence>
<dbReference type="GO" id="GO:0006974">
    <property type="term" value="P:DNA damage response"/>
    <property type="evidence" value="ECO:0007669"/>
    <property type="project" value="TreeGrafter"/>
</dbReference>
<dbReference type="KEGG" id="pspi:PS2015_2384"/>
<keyword evidence="3" id="KW-1185">Reference proteome</keyword>
<protein>
    <recommendedName>
        <fullName evidence="4">Periplasmic/secreted protein</fullName>
    </recommendedName>
</protein>
<gene>
    <name evidence="2" type="ORF">PS2015_2384</name>
</gene>
<evidence type="ECO:0000313" key="3">
    <source>
        <dbReference type="Proteomes" id="UP000065641"/>
    </source>
</evidence>
<dbReference type="PANTHER" id="PTHR34387">
    <property type="entry name" value="SLR1258 PROTEIN"/>
    <property type="match status" value="1"/>
</dbReference>
<dbReference type="Gene3D" id="3.30.70.2970">
    <property type="entry name" value="Protein of unknown function (DUF541), domain 2"/>
    <property type="match status" value="1"/>
</dbReference>
<dbReference type="Proteomes" id="UP000065641">
    <property type="component" value="Chromosome"/>
</dbReference>
<dbReference type="AlphaFoldDB" id="A0A0S2KFF4"/>
<dbReference type="Gene3D" id="3.30.110.170">
    <property type="entry name" value="Protein of unknown function (DUF541), domain 1"/>
    <property type="match status" value="1"/>
</dbReference>
<feature type="signal peptide" evidence="1">
    <location>
        <begin position="1"/>
        <end position="27"/>
    </location>
</feature>
<dbReference type="EMBL" id="CP013189">
    <property type="protein sequence ID" value="ALO47018.1"/>
    <property type="molecule type" value="Genomic_DNA"/>
</dbReference>
<dbReference type="InterPro" id="IPR007497">
    <property type="entry name" value="SIMPL/DUF541"/>
</dbReference>
<dbReference type="OrthoDB" id="7062395at2"/>
<evidence type="ECO:0000313" key="2">
    <source>
        <dbReference type="EMBL" id="ALO47018.1"/>
    </source>
</evidence>
<dbReference type="Pfam" id="PF04402">
    <property type="entry name" value="SIMPL"/>
    <property type="match status" value="1"/>
</dbReference>
<dbReference type="PANTHER" id="PTHR34387:SF2">
    <property type="entry name" value="SLR1258 PROTEIN"/>
    <property type="match status" value="1"/>
</dbReference>
<feature type="chain" id="PRO_5006601734" description="Periplasmic/secreted protein" evidence="1">
    <location>
        <begin position="28"/>
        <end position="242"/>
    </location>
</feature>
<accession>A0A0S2KFF4</accession>
<name>A0A0S2KFF4_9GAMM</name>